<dbReference type="InterPro" id="IPR050309">
    <property type="entry name" value="Type-B_Carboxylest/Lipase"/>
</dbReference>
<dbReference type="AlphaFoldDB" id="A0A8J5D569"/>
<dbReference type="OrthoDB" id="19653at2759"/>
<sequence length="407" mass="45834">MPAPCDQLVLMGREDCLYLNVFAPKDALAAPHPLPVMIYIHGGGYYMGGAYKTHGFQELLVRGVVVVTLQYRLGLFGFLSTEDEAAPGNQGLKDQTLALQWVKDNIEAFGGDTTRAIHRGHYAERHGTESLGAGEGLSGHRSSRRQEEWNLQPFYIGPRVDGDYLPEEPAVLLQRDDYYHVPAIMGVNRDEMAMETVEMYTLSSLINSLLGNFSINGPASLHLHPDEEPVNTTTTTYNHYLGGLNITKEDADNLTQMYTDHLFLVPHDWTTRVMSATNRVFTYELHHRGEYSLCNQFLNAGLDLPQALNYIAHGDNNQYLAYPKYGNLHTEGDKAVGEYFVNMWANFATTGDPTPDDSLGFTWEMTEPTSLPHLNLQPHPFMETDQRAQTRAFWESLPLRINNLLNH</sequence>
<evidence type="ECO:0000256" key="1">
    <source>
        <dbReference type="ARBA" id="ARBA00023180"/>
    </source>
</evidence>
<dbReference type="Pfam" id="PF00135">
    <property type="entry name" value="COesterase"/>
    <property type="match status" value="2"/>
</dbReference>
<keyword evidence="1" id="KW-0325">Glycoprotein</keyword>
<protein>
    <submittedName>
        <fullName evidence="3">Venom carboxylesterase-6</fullName>
    </submittedName>
</protein>
<dbReference type="InterPro" id="IPR019819">
    <property type="entry name" value="Carboxylesterase_B_CS"/>
</dbReference>
<keyword evidence="4" id="KW-1185">Reference proteome</keyword>
<dbReference type="PROSITE" id="PS00941">
    <property type="entry name" value="CARBOXYLESTERASE_B_2"/>
    <property type="match status" value="1"/>
</dbReference>
<evidence type="ECO:0000313" key="4">
    <source>
        <dbReference type="Proteomes" id="UP000770661"/>
    </source>
</evidence>
<gene>
    <name evidence="3" type="primary">EST6_2</name>
    <name evidence="3" type="ORF">GWK47_030456</name>
</gene>
<dbReference type="Gene3D" id="3.40.50.1820">
    <property type="entry name" value="alpha/beta hydrolase"/>
    <property type="match status" value="2"/>
</dbReference>
<comment type="caution">
    <text evidence="3">The sequence shown here is derived from an EMBL/GenBank/DDBJ whole genome shotgun (WGS) entry which is preliminary data.</text>
</comment>
<organism evidence="3 4">
    <name type="scientific">Chionoecetes opilio</name>
    <name type="common">Atlantic snow crab</name>
    <name type="synonym">Cancer opilio</name>
    <dbReference type="NCBI Taxonomy" id="41210"/>
    <lineage>
        <taxon>Eukaryota</taxon>
        <taxon>Metazoa</taxon>
        <taxon>Ecdysozoa</taxon>
        <taxon>Arthropoda</taxon>
        <taxon>Crustacea</taxon>
        <taxon>Multicrustacea</taxon>
        <taxon>Malacostraca</taxon>
        <taxon>Eumalacostraca</taxon>
        <taxon>Eucarida</taxon>
        <taxon>Decapoda</taxon>
        <taxon>Pleocyemata</taxon>
        <taxon>Brachyura</taxon>
        <taxon>Eubrachyura</taxon>
        <taxon>Majoidea</taxon>
        <taxon>Majidae</taxon>
        <taxon>Chionoecetes</taxon>
    </lineage>
</organism>
<dbReference type="InterPro" id="IPR002018">
    <property type="entry name" value="CarbesteraseB"/>
</dbReference>
<dbReference type="SUPFAM" id="SSF53474">
    <property type="entry name" value="alpha/beta-Hydrolases"/>
    <property type="match status" value="1"/>
</dbReference>
<evidence type="ECO:0000259" key="2">
    <source>
        <dbReference type="Pfam" id="PF00135"/>
    </source>
</evidence>
<reference evidence="3" key="1">
    <citation type="submission" date="2020-07" db="EMBL/GenBank/DDBJ databases">
        <title>The High-quality genome of the commercially important snow crab, Chionoecetes opilio.</title>
        <authorList>
            <person name="Jeong J.-H."/>
            <person name="Ryu S."/>
        </authorList>
    </citation>
    <scope>NUCLEOTIDE SEQUENCE</scope>
    <source>
        <strain evidence="3">MADBK_172401_WGS</strain>
        <tissue evidence="3">Digestive gland</tissue>
    </source>
</reference>
<accession>A0A8J5D569</accession>
<dbReference type="EMBL" id="JACEEZ010001279">
    <property type="protein sequence ID" value="KAG0729375.1"/>
    <property type="molecule type" value="Genomic_DNA"/>
</dbReference>
<dbReference type="InterPro" id="IPR029058">
    <property type="entry name" value="AB_hydrolase_fold"/>
</dbReference>
<dbReference type="PANTHER" id="PTHR11559">
    <property type="entry name" value="CARBOXYLESTERASE"/>
    <property type="match status" value="1"/>
</dbReference>
<proteinExistence type="predicted"/>
<evidence type="ECO:0000313" key="3">
    <source>
        <dbReference type="EMBL" id="KAG0729375.1"/>
    </source>
</evidence>
<feature type="domain" description="Carboxylesterase type B" evidence="2">
    <location>
        <begin position="12"/>
        <end position="115"/>
    </location>
</feature>
<feature type="domain" description="Carboxylesterase type B" evidence="2">
    <location>
        <begin position="151"/>
        <end position="394"/>
    </location>
</feature>
<name>A0A8J5D569_CHIOP</name>
<dbReference type="Proteomes" id="UP000770661">
    <property type="component" value="Unassembled WGS sequence"/>
</dbReference>